<name>A0A382S2Q6_9ZZZZ</name>
<gene>
    <name evidence="1" type="ORF">METZ01_LOCUS357040</name>
</gene>
<reference evidence="1" key="1">
    <citation type="submission" date="2018-05" db="EMBL/GenBank/DDBJ databases">
        <authorList>
            <person name="Lanie J.A."/>
            <person name="Ng W.-L."/>
            <person name="Kazmierczak K.M."/>
            <person name="Andrzejewski T.M."/>
            <person name="Davidsen T.M."/>
            <person name="Wayne K.J."/>
            <person name="Tettelin H."/>
            <person name="Glass J.I."/>
            <person name="Rusch D."/>
            <person name="Podicherti R."/>
            <person name="Tsui H.-C.T."/>
            <person name="Winkler M.E."/>
        </authorList>
    </citation>
    <scope>NUCLEOTIDE SEQUENCE</scope>
</reference>
<proteinExistence type="predicted"/>
<dbReference type="EMBL" id="UINC01125988">
    <property type="protein sequence ID" value="SVD04186.1"/>
    <property type="molecule type" value="Genomic_DNA"/>
</dbReference>
<evidence type="ECO:0000313" key="1">
    <source>
        <dbReference type="EMBL" id="SVD04186.1"/>
    </source>
</evidence>
<protein>
    <recommendedName>
        <fullName evidence="2">Aminoglycoside phosphotransferase domain-containing protein</fullName>
    </recommendedName>
</protein>
<feature type="non-terminal residue" evidence="1">
    <location>
        <position position="67"/>
    </location>
</feature>
<evidence type="ECO:0008006" key="2">
    <source>
        <dbReference type="Google" id="ProtNLM"/>
    </source>
</evidence>
<organism evidence="1">
    <name type="scientific">marine metagenome</name>
    <dbReference type="NCBI Taxonomy" id="408172"/>
    <lineage>
        <taxon>unclassified sequences</taxon>
        <taxon>metagenomes</taxon>
        <taxon>ecological metagenomes</taxon>
    </lineage>
</organism>
<accession>A0A382S2Q6</accession>
<dbReference type="AlphaFoldDB" id="A0A382S2Q6"/>
<sequence>MRSVFNAPQPDFSIKEAADMAHSHYRFSCTAEDLYSERDQNFHIMSENGGEYILKISNPAEDQSALR</sequence>